<dbReference type="PANTHER" id="PTHR37313">
    <property type="entry name" value="UPF0749 PROTEIN RV1825"/>
    <property type="match status" value="1"/>
</dbReference>
<comment type="similarity">
    <text evidence="1">Belongs to the UPF0749 family.</text>
</comment>
<dbReference type="RefSeq" id="WP_018999195.1">
    <property type="nucleotide sequence ID" value="NZ_UGPP01000001.1"/>
</dbReference>
<dbReference type="InterPro" id="IPR010273">
    <property type="entry name" value="DUF881"/>
</dbReference>
<dbReference type="AlphaFoldDB" id="A0A378NSI3"/>
<accession>A0A378NSI3</accession>
<evidence type="ECO:0000256" key="2">
    <source>
        <dbReference type="SAM" id="Coils"/>
    </source>
</evidence>
<organism evidence="3 4">
    <name type="scientific">Megamonas hypermegale</name>
    <dbReference type="NCBI Taxonomy" id="158847"/>
    <lineage>
        <taxon>Bacteria</taxon>
        <taxon>Bacillati</taxon>
        <taxon>Bacillota</taxon>
        <taxon>Negativicutes</taxon>
        <taxon>Selenomonadales</taxon>
        <taxon>Selenomonadaceae</taxon>
        <taxon>Megamonas</taxon>
    </lineage>
</organism>
<evidence type="ECO:0000256" key="1">
    <source>
        <dbReference type="ARBA" id="ARBA00009108"/>
    </source>
</evidence>
<sequence>MIRDKKFYSIIFICFLLGFMISVQVRTAQENVKTSTQYQRIEKLSDMLLRTEQERDELKAEIVRLKEDGNLRKEFPERINFLAGTTAVKGPGVVVSIEDSKKIISNSDNTNLYIIHDEDILKVINELRAAGAEAISLNDQRLISTSEIRCAGPTISVNNTRVAAPFVIKAIGNAKSMEDAIKMRGGVAETLSVWGIQVDIKKDNNIVIPAYKGATEFKYVTAISQ</sequence>
<reference evidence="3 4" key="1">
    <citation type="submission" date="2018-06" db="EMBL/GenBank/DDBJ databases">
        <authorList>
            <consortium name="Pathogen Informatics"/>
            <person name="Doyle S."/>
        </authorList>
    </citation>
    <scope>NUCLEOTIDE SEQUENCE [LARGE SCALE GENOMIC DNA]</scope>
    <source>
        <strain evidence="3 4">NCTC10571</strain>
    </source>
</reference>
<proteinExistence type="inferred from homology"/>
<dbReference type="Pfam" id="PF05949">
    <property type="entry name" value="DUF881"/>
    <property type="match status" value="1"/>
</dbReference>
<gene>
    <name evidence="3" type="ORF">NCTC10571_00897</name>
</gene>
<dbReference type="Gene3D" id="3.30.70.1880">
    <property type="entry name" value="Protein of unknown function DUF881"/>
    <property type="match status" value="1"/>
</dbReference>
<evidence type="ECO:0000313" key="4">
    <source>
        <dbReference type="Proteomes" id="UP000255234"/>
    </source>
</evidence>
<dbReference type="EMBL" id="UGPP01000001">
    <property type="protein sequence ID" value="STY70755.1"/>
    <property type="molecule type" value="Genomic_DNA"/>
</dbReference>
<feature type="coiled-coil region" evidence="2">
    <location>
        <begin position="41"/>
        <end position="68"/>
    </location>
</feature>
<name>A0A378NSI3_9FIRM</name>
<evidence type="ECO:0000313" key="3">
    <source>
        <dbReference type="EMBL" id="STY70755.1"/>
    </source>
</evidence>
<protein>
    <submittedName>
        <fullName evidence="3">Bacterial protein of uncharacterized function (DUF881)</fullName>
    </submittedName>
</protein>
<dbReference type="PANTHER" id="PTHR37313:SF2">
    <property type="entry name" value="UPF0749 PROTEIN YLXX"/>
    <property type="match status" value="1"/>
</dbReference>
<keyword evidence="2" id="KW-0175">Coiled coil</keyword>
<dbReference type="Proteomes" id="UP000255234">
    <property type="component" value="Unassembled WGS sequence"/>
</dbReference>